<dbReference type="Proteomes" id="UP001161691">
    <property type="component" value="Unassembled WGS sequence"/>
</dbReference>
<dbReference type="Gene3D" id="2.60.40.1080">
    <property type="match status" value="1"/>
</dbReference>
<dbReference type="SUPFAM" id="SSF55383">
    <property type="entry name" value="Copper amine oxidase, domain N"/>
    <property type="match status" value="1"/>
</dbReference>
<dbReference type="InterPro" id="IPR036582">
    <property type="entry name" value="Mao_N_sf"/>
</dbReference>
<proteinExistence type="predicted"/>
<evidence type="ECO:0000259" key="1">
    <source>
        <dbReference type="Pfam" id="PF07833"/>
    </source>
</evidence>
<name>A0ABT6TRX8_9BACL</name>
<dbReference type="EMBL" id="JAGRPV010000001">
    <property type="protein sequence ID" value="MDI4649607.1"/>
    <property type="molecule type" value="Genomic_DNA"/>
</dbReference>
<comment type="caution">
    <text evidence="2">The sequence shown here is derived from an EMBL/GenBank/DDBJ whole genome shotgun (WGS) entry which is preliminary data.</text>
</comment>
<dbReference type="Pfam" id="PF07833">
    <property type="entry name" value="Cu_amine_oxidN1"/>
    <property type="match status" value="1"/>
</dbReference>
<accession>A0ABT6TRX8</accession>
<organism evidence="2 3">
    <name type="scientific">Cohnella hashimotonis</name>
    <dbReference type="NCBI Taxonomy" id="2826895"/>
    <lineage>
        <taxon>Bacteria</taxon>
        <taxon>Bacillati</taxon>
        <taxon>Bacillota</taxon>
        <taxon>Bacilli</taxon>
        <taxon>Bacillales</taxon>
        <taxon>Paenibacillaceae</taxon>
        <taxon>Cohnella</taxon>
    </lineage>
</organism>
<protein>
    <submittedName>
        <fullName evidence="2">Copper amine oxidase N-terminal domain-containing protein</fullName>
    </submittedName>
</protein>
<dbReference type="Gene3D" id="3.30.457.10">
    <property type="entry name" value="Copper amine oxidase-like, N-terminal domain"/>
    <property type="match status" value="1"/>
</dbReference>
<keyword evidence="3" id="KW-1185">Reference proteome</keyword>
<gene>
    <name evidence="2" type="ORF">KB449_32055</name>
</gene>
<dbReference type="RefSeq" id="WP_282912223.1">
    <property type="nucleotide sequence ID" value="NZ_JAGRPV010000001.1"/>
</dbReference>
<feature type="domain" description="Copper amine oxidase-like N-terminal" evidence="1">
    <location>
        <begin position="415"/>
        <end position="507"/>
    </location>
</feature>
<dbReference type="InterPro" id="IPR012854">
    <property type="entry name" value="Cu_amine_oxidase-like_N"/>
</dbReference>
<evidence type="ECO:0000313" key="2">
    <source>
        <dbReference type="EMBL" id="MDI4649607.1"/>
    </source>
</evidence>
<evidence type="ECO:0000313" key="3">
    <source>
        <dbReference type="Proteomes" id="UP001161691"/>
    </source>
</evidence>
<reference evidence="2" key="1">
    <citation type="submission" date="2023-04" db="EMBL/GenBank/DDBJ databases">
        <title>Comparative genomic analysis of Cohnella hashimotonis sp. nov., isolated from the International Space Station.</title>
        <authorList>
            <person name="Venkateswaran K."/>
            <person name="Simpson A."/>
        </authorList>
    </citation>
    <scope>NUCLEOTIDE SEQUENCE</scope>
    <source>
        <strain evidence="2">F6_2S_P_1</strain>
    </source>
</reference>
<sequence length="677" mass="73021">MRRIVLAALSILTVLSLFYFPMRSEAADVSPRIVDVQMDTLLMDDGTIWLKRPWAASGYQKVNVGASAIFSAKRASGESYDYGISSKGELILWNNGSLPTVDPTQNGIKLVTGQYYLKNDGTVWSLQSGKQIESLTDISLLATGFQSMAYVTNSGEIHHSYLKNVADKVADSSSIVALKLISDHSLAYMDNTGKVVFVDLNKSDYNNGDVKFFPQVVTSDAAYIESAGEDKLLVTKKDGTAWLGEPTWSGTTKSYQLVKQIAGITNAVKVALYEGSLADKPRDDKNKSMVSSAGGRKWLVLQKDGSWNIYGEGSVASIEPPAVSGLTLAASNAKPAVGNTIQFKIVQTYNNGYKETLSGKEASLQVDKPYLLQEQNDGSYKVLGVGDSKITATAAGNSKTITVTANLGANLTGAVNANGIVMLPIKSVFKSLGGTVTYDSANKRYNVELGLTAIRLTVGRNTATVNGKEVALSSAVSLNKGEAVFPADFLKKNLGAVTLWDSKLKVMKVSIGAGTLVVESADTPQIKKKVAQGNLAGLIGKSYWVNNYNNWERFSKVTITDILPVGGDNFEIVFATVKGKTLKSEVTSRGFVTLILGDPYTFLSYDPFKKYNWSSSTWNTIKASKIAIGMSKTQVDLSWGKPSSASQAAGNEITVDVWRYGYQYVVFTNGLVTQIYS</sequence>